<evidence type="ECO:0000256" key="6">
    <source>
        <dbReference type="ARBA" id="ARBA00023157"/>
    </source>
</evidence>
<dbReference type="AlphaFoldDB" id="A0A3P9H2Q7"/>
<evidence type="ECO:0000259" key="10">
    <source>
        <dbReference type="PROSITE" id="PS50261"/>
    </source>
</evidence>
<feature type="transmembrane region" description="Helical" evidence="8">
    <location>
        <begin position="344"/>
        <end position="370"/>
    </location>
</feature>
<evidence type="ECO:0000313" key="12">
    <source>
        <dbReference type="Ensembl" id="ENSORLP00015001917.1"/>
    </source>
</evidence>
<dbReference type="GO" id="GO:0016020">
    <property type="term" value="C:membrane"/>
    <property type="evidence" value="ECO:0007669"/>
    <property type="project" value="UniProtKB-SubCell"/>
</dbReference>
<comment type="subcellular location">
    <subcellularLocation>
        <location evidence="1">Membrane</location>
        <topology evidence="1">Multi-pass membrane protein</topology>
    </subcellularLocation>
</comment>
<feature type="transmembrane region" description="Helical" evidence="8">
    <location>
        <begin position="390"/>
        <end position="413"/>
    </location>
</feature>
<dbReference type="SMART" id="SM00303">
    <property type="entry name" value="GPS"/>
    <property type="match status" value="1"/>
</dbReference>
<evidence type="ECO:0000256" key="3">
    <source>
        <dbReference type="ARBA" id="ARBA00022692"/>
    </source>
</evidence>
<dbReference type="Proteomes" id="UP000265200">
    <property type="component" value="Chromosome 22"/>
</dbReference>
<feature type="transmembrane region" description="Helical" evidence="8">
    <location>
        <begin position="220"/>
        <end position="238"/>
    </location>
</feature>
<keyword evidence="6" id="KW-1015">Disulfide bond</keyword>
<dbReference type="InterPro" id="IPR051587">
    <property type="entry name" value="Adhesion_GPCR"/>
</dbReference>
<evidence type="ECO:0000256" key="7">
    <source>
        <dbReference type="ARBA" id="ARBA00023180"/>
    </source>
</evidence>
<dbReference type="PROSITE" id="PS50261">
    <property type="entry name" value="G_PROTEIN_RECEP_F2_4"/>
    <property type="match status" value="1"/>
</dbReference>
<dbReference type="InterPro" id="IPR017981">
    <property type="entry name" value="GPCR_2-like_7TM"/>
</dbReference>
<feature type="domain" description="G-protein coupled receptors family 2 profile 2" evidence="10">
    <location>
        <begin position="179"/>
        <end position="448"/>
    </location>
</feature>
<dbReference type="Pfam" id="PF01825">
    <property type="entry name" value="GPS"/>
    <property type="match status" value="1"/>
</dbReference>
<evidence type="ECO:0000256" key="4">
    <source>
        <dbReference type="ARBA" id="ARBA00022989"/>
    </source>
</evidence>
<dbReference type="GO" id="GO:0007166">
    <property type="term" value="P:cell surface receptor signaling pathway"/>
    <property type="evidence" value="ECO:0007669"/>
    <property type="project" value="InterPro"/>
</dbReference>
<dbReference type="InterPro" id="IPR000832">
    <property type="entry name" value="GPCR_2_secretin-like"/>
</dbReference>
<reference evidence="12 13" key="2">
    <citation type="submission" date="2017-04" db="EMBL/GenBank/DDBJ databases">
        <title>CpG methylation of centromeres and impact of large insertions on vertebrate speciation.</title>
        <authorList>
            <person name="Ichikawa K."/>
            <person name="Yoshimura J."/>
            <person name="Morishita S."/>
        </authorList>
    </citation>
    <scope>NUCLEOTIDE SEQUENCE</scope>
    <source>
        <strain evidence="12 13">HSOK</strain>
    </source>
</reference>
<proteinExistence type="inferred from homology"/>
<sequence length="487" mass="54420">SCNDPVCTLPNDSHLTCISKKTGTNSSSFEELIKKSNTSINREKKNLVVKNCNNNVCDGLFNNSVSLHANVNGDIKTVAFKNLQDYLPPNDTNHIINSLVVSTAADVTGEVMIIINFDLQKQRPRDTELICVYWDNYTHAWSEEGCAWKGPSAEGQCVCNHLSSFAVLMSKTPLRVPALGILTTVGLSISIMSLIINLAIEMIVWQQVVKTNTLYLRHAAQVNISVCLLVADICFLASSKPDDAESNGQTSVWCRIFAVLKHFFYLAMFFWMLALSSTLLHQAVFLFHKVSKKTYLRFSILLGYVCPLLIVFITFLANNAGEEGSYFLSDTCWLVYNGLLKGSIFTFIIPVGVIVFFNTFSMLVVIMKLLEHHKNDDTQIDKEKAAAKTVIRSVVLLTPIFGLTWAFGLMIMILDLTSGDVAYAVNYIFVILNAFQGFFILLTCLKDKMVTCGKHGGHGRRSEPAERKVFMLRRQVVVNTSTTRKEK</sequence>
<feature type="domain" description="GAIN-B" evidence="9">
    <location>
        <begin position="28"/>
        <end position="175"/>
    </location>
</feature>
<dbReference type="PANTHER" id="PTHR45813">
    <property type="entry name" value="IG-LIKE DOMAIN-CONTAINING PROTEIN"/>
    <property type="match status" value="1"/>
</dbReference>
<evidence type="ECO:0000256" key="1">
    <source>
        <dbReference type="ARBA" id="ARBA00004141"/>
    </source>
</evidence>
<protein>
    <recommendedName>
        <fullName evidence="14">Adhesion G protein-coupled receptor F3b</fullName>
    </recommendedName>
</protein>
<dbReference type="InterPro" id="IPR000203">
    <property type="entry name" value="GPS"/>
</dbReference>
<dbReference type="PANTHER" id="PTHR45813:SF2">
    <property type="entry name" value="ADHESION G-PROTEIN COUPLED RECEPTOR F3"/>
    <property type="match status" value="1"/>
</dbReference>
<keyword evidence="5 8" id="KW-0472">Membrane</keyword>
<evidence type="ECO:0008006" key="14">
    <source>
        <dbReference type="Google" id="ProtNLM"/>
    </source>
</evidence>
<keyword evidence="7" id="KW-0325">Glycoprotein</keyword>
<dbReference type="Gene3D" id="1.20.1070.10">
    <property type="entry name" value="Rhodopsin 7-helix transmembrane proteins"/>
    <property type="match status" value="1"/>
</dbReference>
<dbReference type="SUPFAM" id="SSF81321">
    <property type="entry name" value="Family A G protein-coupled receptor-like"/>
    <property type="match status" value="1"/>
</dbReference>
<feature type="transmembrane region" description="Helical" evidence="8">
    <location>
        <begin position="178"/>
        <end position="200"/>
    </location>
</feature>
<dbReference type="InterPro" id="IPR057244">
    <property type="entry name" value="GAIN_B"/>
</dbReference>
<dbReference type="InterPro" id="IPR046338">
    <property type="entry name" value="GAIN_dom_sf"/>
</dbReference>
<reference evidence="12" key="4">
    <citation type="submission" date="2025-09" db="UniProtKB">
        <authorList>
            <consortium name="Ensembl"/>
        </authorList>
    </citation>
    <scope>IDENTIFICATION</scope>
    <source>
        <strain evidence="12">HSOK</strain>
    </source>
</reference>
<dbReference type="FunFam" id="1.20.1070.10:FF:000058">
    <property type="entry name" value="Adhesion G protein-coupled receptor F5"/>
    <property type="match status" value="1"/>
</dbReference>
<feature type="transmembrane region" description="Helical" evidence="8">
    <location>
        <begin position="298"/>
        <end position="317"/>
    </location>
</feature>
<feature type="transmembrane region" description="Helical" evidence="8">
    <location>
        <begin position="425"/>
        <end position="445"/>
    </location>
</feature>
<dbReference type="GO" id="GO:0004930">
    <property type="term" value="F:G protein-coupled receptor activity"/>
    <property type="evidence" value="ECO:0007669"/>
    <property type="project" value="InterPro"/>
</dbReference>
<evidence type="ECO:0000313" key="13">
    <source>
        <dbReference type="Proteomes" id="UP000265200"/>
    </source>
</evidence>
<keyword evidence="3 8" id="KW-0812">Transmembrane</keyword>
<reference key="1">
    <citation type="journal article" date="2007" name="Nature">
        <title>The medaka draft genome and insights into vertebrate genome evolution.</title>
        <authorList>
            <person name="Kasahara M."/>
            <person name="Naruse K."/>
            <person name="Sasaki S."/>
            <person name="Nakatani Y."/>
            <person name="Qu W."/>
            <person name="Ahsan B."/>
            <person name="Yamada T."/>
            <person name="Nagayasu Y."/>
            <person name="Doi K."/>
            <person name="Kasai Y."/>
            <person name="Jindo T."/>
            <person name="Kobayashi D."/>
            <person name="Shimada A."/>
            <person name="Toyoda A."/>
            <person name="Kuroki Y."/>
            <person name="Fujiyama A."/>
            <person name="Sasaki T."/>
            <person name="Shimizu A."/>
            <person name="Asakawa S."/>
            <person name="Shimizu N."/>
            <person name="Hashimoto S."/>
            <person name="Yang J."/>
            <person name="Lee Y."/>
            <person name="Matsushima K."/>
            <person name="Sugano S."/>
            <person name="Sakaizumi M."/>
            <person name="Narita T."/>
            <person name="Ohishi K."/>
            <person name="Haga S."/>
            <person name="Ohta F."/>
            <person name="Nomoto H."/>
            <person name="Nogata K."/>
            <person name="Morishita T."/>
            <person name="Endo T."/>
            <person name="Shin-I T."/>
            <person name="Takeda H."/>
            <person name="Morishita S."/>
            <person name="Kohara Y."/>
        </authorList>
    </citation>
    <scope>NUCLEOTIDE SEQUENCE [LARGE SCALE GENOMIC DNA]</scope>
    <source>
        <strain>Hd-rR</strain>
    </source>
</reference>
<dbReference type="Ensembl" id="ENSORLT00015011839.1">
    <property type="protein sequence ID" value="ENSORLP00015001917.1"/>
    <property type="gene ID" value="ENSORLG00015002575.1"/>
</dbReference>
<reference evidence="12" key="3">
    <citation type="submission" date="2025-08" db="UniProtKB">
        <authorList>
            <consortium name="Ensembl"/>
        </authorList>
    </citation>
    <scope>IDENTIFICATION</scope>
    <source>
        <strain evidence="12">HSOK</strain>
    </source>
</reference>
<dbReference type="PROSITE" id="PS50221">
    <property type="entry name" value="GAIN_B"/>
    <property type="match status" value="1"/>
</dbReference>
<keyword evidence="4 8" id="KW-1133">Transmembrane helix</keyword>
<organism evidence="12 13">
    <name type="scientific">Oryzias latipes</name>
    <name type="common">Japanese rice fish</name>
    <name type="synonym">Japanese killifish</name>
    <dbReference type="NCBI Taxonomy" id="8090"/>
    <lineage>
        <taxon>Eukaryota</taxon>
        <taxon>Metazoa</taxon>
        <taxon>Chordata</taxon>
        <taxon>Craniata</taxon>
        <taxon>Vertebrata</taxon>
        <taxon>Euteleostomi</taxon>
        <taxon>Actinopterygii</taxon>
        <taxon>Neopterygii</taxon>
        <taxon>Teleostei</taxon>
        <taxon>Neoteleostei</taxon>
        <taxon>Acanthomorphata</taxon>
        <taxon>Ovalentaria</taxon>
        <taxon>Atherinomorphae</taxon>
        <taxon>Beloniformes</taxon>
        <taxon>Adrianichthyidae</taxon>
        <taxon>Oryziinae</taxon>
        <taxon>Oryzias</taxon>
    </lineage>
</organism>
<evidence type="ECO:0000259" key="9">
    <source>
        <dbReference type="PROSITE" id="PS50221"/>
    </source>
</evidence>
<accession>A0A3P9H2Q7</accession>
<name>A0A3P9H2Q7_ORYLA</name>
<dbReference type="PROSITE" id="PS50262">
    <property type="entry name" value="G_PROTEIN_RECEP_F1_2"/>
    <property type="match status" value="1"/>
</dbReference>
<dbReference type="Gene3D" id="2.60.220.50">
    <property type="match status" value="1"/>
</dbReference>
<evidence type="ECO:0000259" key="11">
    <source>
        <dbReference type="PROSITE" id="PS50262"/>
    </source>
</evidence>
<dbReference type="PRINTS" id="PR00249">
    <property type="entry name" value="GPCRSECRETIN"/>
</dbReference>
<comment type="similarity">
    <text evidence="2">Belongs to the G-protein coupled receptor 2 family. Adhesion G-protein coupled receptor (ADGR) subfamily.</text>
</comment>
<evidence type="ECO:0000256" key="8">
    <source>
        <dbReference type="SAM" id="Phobius"/>
    </source>
</evidence>
<dbReference type="InterPro" id="IPR017452">
    <property type="entry name" value="GPCR_Rhodpsn_7TM"/>
</dbReference>
<feature type="transmembrane region" description="Helical" evidence="8">
    <location>
        <begin position="263"/>
        <end position="286"/>
    </location>
</feature>
<feature type="domain" description="G-protein coupled receptors family 1 profile" evidence="11">
    <location>
        <begin position="189"/>
        <end position="451"/>
    </location>
</feature>
<evidence type="ECO:0000256" key="2">
    <source>
        <dbReference type="ARBA" id="ARBA00007343"/>
    </source>
</evidence>
<evidence type="ECO:0000256" key="5">
    <source>
        <dbReference type="ARBA" id="ARBA00023136"/>
    </source>
</evidence>
<dbReference type="Pfam" id="PF00002">
    <property type="entry name" value="7tm_2"/>
    <property type="match status" value="1"/>
</dbReference>